<feature type="transmembrane region" description="Helical" evidence="6">
    <location>
        <begin position="259"/>
        <end position="282"/>
    </location>
</feature>
<feature type="transmembrane region" description="Helical" evidence="6">
    <location>
        <begin position="326"/>
        <end position="344"/>
    </location>
</feature>
<evidence type="ECO:0000256" key="2">
    <source>
        <dbReference type="ARBA" id="ARBA00022448"/>
    </source>
</evidence>
<dbReference type="Pfam" id="PF11700">
    <property type="entry name" value="ATG22"/>
    <property type="match status" value="1"/>
</dbReference>
<dbReference type="AlphaFoldDB" id="A0A4U5TPX4"/>
<dbReference type="RefSeq" id="WP_138932327.1">
    <property type="nucleotide sequence ID" value="NZ_SWMU01000003.1"/>
</dbReference>
<evidence type="ECO:0000256" key="3">
    <source>
        <dbReference type="ARBA" id="ARBA00022692"/>
    </source>
</evidence>
<feature type="transmembrane region" description="Helical" evidence="6">
    <location>
        <begin position="69"/>
        <end position="89"/>
    </location>
</feature>
<feature type="transmembrane region" description="Helical" evidence="6">
    <location>
        <begin position="199"/>
        <end position="221"/>
    </location>
</feature>
<sequence length="440" mass="49626">MKPILSKGHPKLLHAWAFYDWANSVYSLVISSAIFPIYYGALTLVKDDKGKVINDQVQFLGFSFNNDALISYTTALAFLVIVVLSPILSGIADNLGNKKRFMQFFCYLGGVSCIGLYFFELEYLSIGLLFYFLGLVGFWGSLVFYNSYLPDIAHKHQQDKVSAKGFSLGYIGSVILLVLCLGMILNYEMLGFESESLPTRLSFVLTGLWWIGFSQYSFYYLPQVKNEDSKPLKQIIYGGYKELRQVYRKIKSADRFQDFLTAFFLYSIAVQTIMLIATYFGVKEIQWPKGDATTGLITSILLIQLVAIAGAYFAAKLTNFYVNERVLIGINLVWVGVCIYAFFIKTPLQFYIAAFFVGLVMGAIQSLSRSTFSKYIPESETDTTSFFSFYDVTEKIGIVIGMAIYGLIAQLTGNVRYAILVLLVCFVLGIYKLVRILNQN</sequence>
<dbReference type="InterPro" id="IPR050495">
    <property type="entry name" value="ATG22/LtaA_families"/>
</dbReference>
<feature type="transmembrane region" description="Helical" evidence="6">
    <location>
        <begin position="350"/>
        <end position="368"/>
    </location>
</feature>
<keyword evidence="4 6" id="KW-1133">Transmembrane helix</keyword>
<gene>
    <name evidence="7" type="ORF">FCN74_09365</name>
</gene>
<evidence type="ECO:0000256" key="6">
    <source>
        <dbReference type="SAM" id="Phobius"/>
    </source>
</evidence>
<accession>A0A4U5TPX4</accession>
<comment type="caution">
    <text evidence="7">The sequence shown here is derived from an EMBL/GenBank/DDBJ whole genome shotgun (WGS) entry which is preliminary data.</text>
</comment>
<keyword evidence="5 6" id="KW-0472">Membrane</keyword>
<dbReference type="OrthoDB" id="9768783at2"/>
<dbReference type="Proteomes" id="UP000306552">
    <property type="component" value="Unassembled WGS sequence"/>
</dbReference>
<reference evidence="7 8" key="1">
    <citation type="submission" date="2019-04" db="EMBL/GenBank/DDBJ databases">
        <title>Psychroflexus halotolerans sp. nov., isolated from a marine solar saltern.</title>
        <authorList>
            <person name="Feng X."/>
        </authorList>
    </citation>
    <scope>NUCLEOTIDE SEQUENCE [LARGE SCALE GENOMIC DNA]</scope>
    <source>
        <strain evidence="7 8">WDS2C27</strain>
    </source>
</reference>
<feature type="transmembrane region" description="Helical" evidence="6">
    <location>
        <begin position="125"/>
        <end position="145"/>
    </location>
</feature>
<feature type="transmembrane region" description="Helical" evidence="6">
    <location>
        <begin position="389"/>
        <end position="409"/>
    </location>
</feature>
<evidence type="ECO:0000256" key="4">
    <source>
        <dbReference type="ARBA" id="ARBA00022989"/>
    </source>
</evidence>
<dbReference type="GO" id="GO:0012505">
    <property type="term" value="C:endomembrane system"/>
    <property type="evidence" value="ECO:0007669"/>
    <property type="project" value="UniProtKB-SubCell"/>
</dbReference>
<dbReference type="EMBL" id="SWMU01000003">
    <property type="protein sequence ID" value="TKS56209.1"/>
    <property type="molecule type" value="Genomic_DNA"/>
</dbReference>
<evidence type="ECO:0000313" key="8">
    <source>
        <dbReference type="Proteomes" id="UP000306552"/>
    </source>
</evidence>
<dbReference type="PANTHER" id="PTHR23519">
    <property type="entry name" value="AUTOPHAGY-RELATED PROTEIN 22"/>
    <property type="match status" value="1"/>
</dbReference>
<feature type="transmembrane region" description="Helical" evidence="6">
    <location>
        <begin position="21"/>
        <end position="41"/>
    </location>
</feature>
<keyword evidence="8" id="KW-1185">Reference proteome</keyword>
<feature type="transmembrane region" description="Helical" evidence="6">
    <location>
        <begin position="166"/>
        <end position="187"/>
    </location>
</feature>
<dbReference type="Gene3D" id="1.20.1250.20">
    <property type="entry name" value="MFS general substrate transporter like domains"/>
    <property type="match status" value="1"/>
</dbReference>
<feature type="transmembrane region" description="Helical" evidence="6">
    <location>
        <begin position="101"/>
        <end position="119"/>
    </location>
</feature>
<protein>
    <submittedName>
        <fullName evidence="7">MFS transporter</fullName>
    </submittedName>
</protein>
<organism evidence="7 8">
    <name type="scientific">Mesohalobacter halotolerans</name>
    <dbReference type="NCBI Taxonomy" id="1883405"/>
    <lineage>
        <taxon>Bacteria</taxon>
        <taxon>Pseudomonadati</taxon>
        <taxon>Bacteroidota</taxon>
        <taxon>Flavobacteriia</taxon>
        <taxon>Flavobacteriales</taxon>
        <taxon>Flavobacteriaceae</taxon>
        <taxon>Mesohalobacter</taxon>
    </lineage>
</organism>
<dbReference type="PANTHER" id="PTHR23519:SF1">
    <property type="entry name" value="AUTOPHAGY-RELATED PROTEIN 22"/>
    <property type="match status" value="1"/>
</dbReference>
<dbReference type="SUPFAM" id="SSF103473">
    <property type="entry name" value="MFS general substrate transporter"/>
    <property type="match status" value="1"/>
</dbReference>
<dbReference type="InterPro" id="IPR036259">
    <property type="entry name" value="MFS_trans_sf"/>
</dbReference>
<evidence type="ECO:0000256" key="1">
    <source>
        <dbReference type="ARBA" id="ARBA00004127"/>
    </source>
</evidence>
<dbReference type="InterPro" id="IPR024671">
    <property type="entry name" value="Atg22-like"/>
</dbReference>
<keyword evidence="3 6" id="KW-0812">Transmembrane</keyword>
<evidence type="ECO:0000256" key="5">
    <source>
        <dbReference type="ARBA" id="ARBA00023136"/>
    </source>
</evidence>
<keyword evidence="2" id="KW-0813">Transport</keyword>
<proteinExistence type="predicted"/>
<name>A0A4U5TPX4_9FLAO</name>
<comment type="subcellular location">
    <subcellularLocation>
        <location evidence="1">Endomembrane system</location>
        <topology evidence="1">Multi-pass membrane protein</topology>
    </subcellularLocation>
</comment>
<evidence type="ECO:0000313" key="7">
    <source>
        <dbReference type="EMBL" id="TKS56209.1"/>
    </source>
</evidence>
<feature type="transmembrane region" description="Helical" evidence="6">
    <location>
        <begin position="415"/>
        <end position="434"/>
    </location>
</feature>
<feature type="transmembrane region" description="Helical" evidence="6">
    <location>
        <begin position="294"/>
        <end position="314"/>
    </location>
</feature>